<dbReference type="HAMAP" id="MF_01057">
    <property type="entry name" value="tRNA_methyltr_TrmB"/>
    <property type="match status" value="1"/>
</dbReference>
<organism evidence="8 9">
    <name type="scientific">Treponema pallidum subsp. pertenue (strain Gauthier)</name>
    <dbReference type="NCBI Taxonomy" id="491080"/>
    <lineage>
        <taxon>Bacteria</taxon>
        <taxon>Pseudomonadati</taxon>
        <taxon>Spirochaetota</taxon>
        <taxon>Spirochaetia</taxon>
        <taxon>Spirochaetales</taxon>
        <taxon>Treponemataceae</taxon>
        <taxon>Treponema</taxon>
    </lineage>
</organism>
<comment type="similarity">
    <text evidence="7">Belongs to the class I-like SAM-binding methyltransferase superfamily. TrmB family.</text>
</comment>
<dbReference type="KEGG" id="tpg:TPEGAU_0464"/>
<dbReference type="RefSeq" id="WP_014342439.1">
    <property type="nucleotide sequence ID" value="NC_016843.1"/>
</dbReference>
<dbReference type="SUPFAM" id="SSF53335">
    <property type="entry name" value="S-adenosyl-L-methionine-dependent methyltransferases"/>
    <property type="match status" value="1"/>
</dbReference>
<feature type="binding site" evidence="7">
    <location>
        <position position="138"/>
    </location>
    <ligand>
        <name>S-adenosyl-L-methionine</name>
        <dbReference type="ChEBI" id="CHEBI:59789"/>
    </ligand>
</feature>
<gene>
    <name evidence="7 8" type="primary">trmB</name>
    <name evidence="8" type="ordered locus">TPEGAU_0464</name>
</gene>
<evidence type="ECO:0000256" key="7">
    <source>
        <dbReference type="HAMAP-Rule" id="MF_01057"/>
    </source>
</evidence>
<proteinExistence type="inferred from homology"/>
<feature type="binding site" evidence="7">
    <location>
        <position position="111"/>
    </location>
    <ligand>
        <name>S-adenosyl-L-methionine</name>
        <dbReference type="ChEBI" id="CHEBI:59789"/>
    </ligand>
</feature>
<dbReference type="EMBL" id="CP002376">
    <property type="protein sequence ID" value="AEZ59725.1"/>
    <property type="molecule type" value="Genomic_DNA"/>
</dbReference>
<dbReference type="InterPro" id="IPR055361">
    <property type="entry name" value="tRNA_methyltr_TrmB_bact"/>
</dbReference>
<evidence type="ECO:0000256" key="1">
    <source>
        <dbReference type="ARBA" id="ARBA00000142"/>
    </source>
</evidence>
<evidence type="ECO:0000256" key="4">
    <source>
        <dbReference type="ARBA" id="ARBA00022679"/>
    </source>
</evidence>
<dbReference type="PANTHER" id="PTHR23417:SF14">
    <property type="entry name" value="PENTACOTRIPEPTIDE-REPEAT REGION OF PRORP DOMAIN-CONTAINING PROTEIN"/>
    <property type="match status" value="1"/>
</dbReference>
<dbReference type="InterPro" id="IPR029063">
    <property type="entry name" value="SAM-dependent_MTases_sf"/>
</dbReference>
<comment type="function">
    <text evidence="2 7">Catalyzes the formation of N(7)-methylguanine at position 46 (m7G46) in tRNA.</text>
</comment>
<dbReference type="CDD" id="cd02440">
    <property type="entry name" value="AdoMet_MTases"/>
    <property type="match status" value="1"/>
</dbReference>
<keyword evidence="6 7" id="KW-0819">tRNA processing</keyword>
<name>A0AAU8PU87_TREPG</name>
<dbReference type="Pfam" id="PF02390">
    <property type="entry name" value="Methyltransf_4"/>
    <property type="match status" value="1"/>
</dbReference>
<dbReference type="AlphaFoldDB" id="A0AAU8PU87"/>
<feature type="binding site" evidence="7">
    <location>
        <position position="165"/>
    </location>
    <ligand>
        <name>substrate</name>
    </ligand>
</feature>
<comment type="catalytic activity">
    <reaction evidence="1 7">
        <text>guanosine(46) in tRNA + S-adenosyl-L-methionine = N(7)-methylguanosine(46) in tRNA + S-adenosyl-L-homocysteine</text>
        <dbReference type="Rhea" id="RHEA:42708"/>
        <dbReference type="Rhea" id="RHEA-COMP:10188"/>
        <dbReference type="Rhea" id="RHEA-COMP:10189"/>
        <dbReference type="ChEBI" id="CHEBI:57856"/>
        <dbReference type="ChEBI" id="CHEBI:59789"/>
        <dbReference type="ChEBI" id="CHEBI:74269"/>
        <dbReference type="ChEBI" id="CHEBI:74480"/>
        <dbReference type="EC" id="2.1.1.33"/>
    </reaction>
</comment>
<accession>A0AAU8PU87</accession>
<dbReference type="GO" id="GO:0043527">
    <property type="term" value="C:tRNA methyltransferase complex"/>
    <property type="evidence" value="ECO:0007669"/>
    <property type="project" value="TreeGrafter"/>
</dbReference>
<evidence type="ECO:0000256" key="3">
    <source>
        <dbReference type="ARBA" id="ARBA00022603"/>
    </source>
</evidence>
<sequence length="250" mass="28069">MTNDSARMRKVLTFTRRSNRMTACQKRDYQHLASRWIIPYQNTVFDYAAVFCSPAAPSAPAGAFPAPQGETDAVAPACAPAPLVVEIGFGMGSATAAIAARNPHLSYLGIEVYRAGIGRLLRKIEAERLHNLRIIEHDALDVLRTMIAPQTLAGLHIFFPDPWPKTRHHKRRLLYRPRTDLLARALAPGGYLYAVTDWAEYARRAQEELARTPSLTWAPQGARPWRPATEFERKAQTQGRAIHELFFIKA</sequence>
<dbReference type="NCBIfam" id="TIGR00091">
    <property type="entry name" value="tRNA (guanosine(46)-N7)-methyltransferase TrmB"/>
    <property type="match status" value="1"/>
</dbReference>
<dbReference type="GO" id="GO:0008176">
    <property type="term" value="F:tRNA (guanine(46)-N7)-methyltransferase activity"/>
    <property type="evidence" value="ECO:0007669"/>
    <property type="project" value="UniProtKB-UniRule"/>
</dbReference>
<protein>
    <recommendedName>
        <fullName evidence="7">tRNA (guanine-N(7)-)-methyltransferase</fullName>
        <ecNumber evidence="7">2.1.1.33</ecNumber>
    </recommendedName>
    <alternativeName>
        <fullName evidence="7">tRNA (guanine(46)-N(7))-methyltransferase</fullName>
    </alternativeName>
    <alternativeName>
        <fullName evidence="7">tRNA(m7G46)-methyltransferase</fullName>
    </alternativeName>
</protein>
<keyword evidence="3 7" id="KW-0489">Methyltransferase</keyword>
<dbReference type="Proteomes" id="UP000008192">
    <property type="component" value="Chromosome"/>
</dbReference>
<evidence type="ECO:0000313" key="8">
    <source>
        <dbReference type="EMBL" id="AEZ59725.1"/>
    </source>
</evidence>
<evidence type="ECO:0000256" key="2">
    <source>
        <dbReference type="ARBA" id="ARBA00003015"/>
    </source>
</evidence>
<evidence type="ECO:0000256" key="5">
    <source>
        <dbReference type="ARBA" id="ARBA00022691"/>
    </source>
</evidence>
<evidence type="ECO:0000256" key="6">
    <source>
        <dbReference type="ARBA" id="ARBA00022694"/>
    </source>
</evidence>
<reference evidence="9" key="1">
    <citation type="journal article" date="2012" name="PLoS Negl. Trop. Dis.">
        <title>Whole genome sequences of three Treponema pallidum ssp. pertenue strains: yaws and syphilis treponemes differ in less than 0.2% of the genome sequence.</title>
        <authorList>
            <person name="Cejkova D."/>
            <person name="Zobanikova M."/>
            <person name="Chen L."/>
            <person name="Pospisilova P."/>
            <person name="Strouhal M."/>
            <person name="Qin X."/>
            <person name="Mikalova L."/>
            <person name="Norris S.J."/>
            <person name="Muzny D.M."/>
            <person name="Gibbs R.A."/>
            <person name="Fulton L.L."/>
            <person name="Sodergren E."/>
            <person name="Weinstock G.M."/>
            <person name="Smajs D."/>
        </authorList>
    </citation>
    <scope>NUCLEOTIDE SEQUENCE [LARGE SCALE GENOMIC DNA]</scope>
    <source>
        <strain evidence="9">Gauthier</strain>
    </source>
</reference>
<feature type="binding site" evidence="7">
    <location>
        <position position="161"/>
    </location>
    <ligand>
        <name>S-adenosyl-L-methionine</name>
        <dbReference type="ChEBI" id="CHEBI:59789"/>
    </ligand>
</feature>
<feature type="binding site" evidence="7">
    <location>
        <position position="86"/>
    </location>
    <ligand>
        <name>S-adenosyl-L-methionine</name>
        <dbReference type="ChEBI" id="CHEBI:59789"/>
    </ligand>
</feature>
<keyword evidence="4 7" id="KW-0808">Transferase</keyword>
<comment type="pathway">
    <text evidence="7">tRNA modification; N(7)-methylguanine-tRNA biosynthesis.</text>
</comment>
<dbReference type="PROSITE" id="PS51625">
    <property type="entry name" value="SAM_MT_TRMB"/>
    <property type="match status" value="1"/>
</dbReference>
<dbReference type="PANTHER" id="PTHR23417">
    <property type="entry name" value="3-DEOXY-D-MANNO-OCTULOSONIC-ACID TRANSFERASE/TRNA GUANINE-N 7 - -METHYLTRANSFERASE"/>
    <property type="match status" value="1"/>
</dbReference>
<evidence type="ECO:0000313" key="9">
    <source>
        <dbReference type="Proteomes" id="UP000008192"/>
    </source>
</evidence>
<dbReference type="InterPro" id="IPR003358">
    <property type="entry name" value="tRNA_(Gua-N-7)_MeTrfase_Trmb"/>
</dbReference>
<comment type="caution">
    <text evidence="7">Lacks conserved residue(s) required for the propagation of feature annotation.</text>
</comment>
<keyword evidence="5 7" id="KW-0949">S-adenosyl-L-methionine</keyword>
<feature type="binding site" evidence="7">
    <location>
        <position position="197"/>
    </location>
    <ligand>
        <name>substrate</name>
    </ligand>
</feature>
<feature type="binding site" evidence="7">
    <location>
        <begin position="229"/>
        <end position="232"/>
    </location>
    <ligand>
        <name>substrate</name>
    </ligand>
</feature>
<dbReference type="EC" id="2.1.1.33" evidence="7"/>
<dbReference type="Gene3D" id="3.40.50.150">
    <property type="entry name" value="Vaccinia Virus protein VP39"/>
    <property type="match status" value="1"/>
</dbReference>